<gene>
    <name evidence="3" type="ORF">E4U42_006299</name>
</gene>
<sequence>MASRSRISTPDPILSLQDRRRQNASSPLSCCCGSDDCVLLRRNYCVLQSVEKDAHTAAQLGQALLARHEAYMADAERERLDLNERIERLEMEKHDLEFENASKIEENRGLLEQLEALNNSLSDSDVKIRTLESSLFSTQQAVRRLEAAAGRAEDAERHLAVLEEQTDKLLMELRASKDDARTQIQRYKEAQRGILDMQDQLERIENEARRERQNHIETIERLERQREIEKQLDAAAGRLKGAAATKSLRDHKNGSKIIGHFVRDLLQDNANLQLGISELREMLLSSNDEIQSLRDQLVQHQPLMDGSASAASTLRAELEPRLDRPPLSQDLHIHHHYHVATKHEHRRPKKKRQGLLPGIQTPSTTSNLSRRQSGQWGLASSPTAPALLCRLSGGEHSRTASRTRNIWDETSQTASDLSSSVPSSPPTHHHRIFDASYNESDSVASSTTSFDPQSPAWHPCHINRQSISSTHSAQSLGMSVLDHTPDSPSPKGARVIHTTYAGNIIAEEDEDDQSLPPLGQLSRPKLTIENSTSINEEPPKEPLSYLDEAAPRRRLPRVSSHESIMSLAGGLDIHTLKSRPSQMTLRPLGGADVVVTGVIARPTLSRSTAKHSNAALRDNFARFQASRSVSPLGVARISSSPCQSTPGTLGKLVGWRPWAADESTSSPQTKPASATASDVDICKDGDLHRVPGVNQPGPIPGFSQYWSSQKRKGAPAKVTTDKIDRDALTEILQE</sequence>
<feature type="compositionally biased region" description="Basic residues" evidence="2">
    <location>
        <begin position="338"/>
        <end position="353"/>
    </location>
</feature>
<dbReference type="Proteomes" id="UP000811619">
    <property type="component" value="Unassembled WGS sequence"/>
</dbReference>
<dbReference type="EMBL" id="SRPY01000063">
    <property type="protein sequence ID" value="KAG5929318.1"/>
    <property type="molecule type" value="Genomic_DNA"/>
</dbReference>
<feature type="compositionally biased region" description="Polar residues" evidence="2">
    <location>
        <begin position="400"/>
        <end position="417"/>
    </location>
</feature>
<evidence type="ECO:0000313" key="4">
    <source>
        <dbReference type="Proteomes" id="UP000811619"/>
    </source>
</evidence>
<feature type="compositionally biased region" description="Polar residues" evidence="2">
    <location>
        <begin position="662"/>
        <end position="676"/>
    </location>
</feature>
<protein>
    <submittedName>
        <fullName evidence="3">Uncharacterized protein</fullName>
    </submittedName>
</protein>
<proteinExistence type="predicted"/>
<dbReference type="OrthoDB" id="4088568at2759"/>
<evidence type="ECO:0000256" key="2">
    <source>
        <dbReference type="SAM" id="MobiDB-lite"/>
    </source>
</evidence>
<feature type="compositionally biased region" description="Polar residues" evidence="2">
    <location>
        <begin position="360"/>
        <end position="380"/>
    </location>
</feature>
<keyword evidence="1" id="KW-0175">Coiled coil</keyword>
<reference evidence="3" key="1">
    <citation type="journal article" date="2020" name="bioRxiv">
        <title>Whole genome comparisons of ergot fungi reveals the divergence and evolution of species within the genus Claviceps are the result of varying mechanisms driving genome evolution and host range expansion.</title>
        <authorList>
            <person name="Wyka S.A."/>
            <person name="Mondo S.J."/>
            <person name="Liu M."/>
            <person name="Dettman J."/>
            <person name="Nalam V."/>
            <person name="Broders K.D."/>
        </authorList>
    </citation>
    <scope>NUCLEOTIDE SEQUENCE</scope>
    <source>
        <strain evidence="3">CCC 489</strain>
    </source>
</reference>
<feature type="region of interest" description="Disordered" evidence="2">
    <location>
        <begin position="393"/>
        <end position="431"/>
    </location>
</feature>
<evidence type="ECO:0000256" key="1">
    <source>
        <dbReference type="SAM" id="Coils"/>
    </source>
</evidence>
<accession>A0A8K0NIY3</accession>
<feature type="coiled-coil region" evidence="1">
    <location>
        <begin position="65"/>
        <end position="120"/>
    </location>
</feature>
<feature type="coiled-coil region" evidence="1">
    <location>
        <begin position="145"/>
        <end position="232"/>
    </location>
</feature>
<feature type="region of interest" description="Disordered" evidence="2">
    <location>
        <begin position="338"/>
        <end position="380"/>
    </location>
</feature>
<name>A0A8K0NIY3_9HYPO</name>
<feature type="region of interest" description="Disordered" evidence="2">
    <location>
        <begin position="660"/>
        <end position="719"/>
    </location>
</feature>
<comment type="caution">
    <text evidence="3">The sequence shown here is derived from an EMBL/GenBank/DDBJ whole genome shotgun (WGS) entry which is preliminary data.</text>
</comment>
<organism evidence="3 4">
    <name type="scientific">Claviceps africana</name>
    <dbReference type="NCBI Taxonomy" id="83212"/>
    <lineage>
        <taxon>Eukaryota</taxon>
        <taxon>Fungi</taxon>
        <taxon>Dikarya</taxon>
        <taxon>Ascomycota</taxon>
        <taxon>Pezizomycotina</taxon>
        <taxon>Sordariomycetes</taxon>
        <taxon>Hypocreomycetidae</taxon>
        <taxon>Hypocreales</taxon>
        <taxon>Clavicipitaceae</taxon>
        <taxon>Claviceps</taxon>
    </lineage>
</organism>
<dbReference type="AlphaFoldDB" id="A0A8K0NIY3"/>
<keyword evidence="4" id="KW-1185">Reference proteome</keyword>
<feature type="region of interest" description="Disordered" evidence="2">
    <location>
        <begin position="507"/>
        <end position="544"/>
    </location>
</feature>
<feature type="coiled-coil region" evidence="1">
    <location>
        <begin position="262"/>
        <end position="296"/>
    </location>
</feature>
<feature type="compositionally biased region" description="Basic and acidic residues" evidence="2">
    <location>
        <begin position="680"/>
        <end position="689"/>
    </location>
</feature>
<evidence type="ECO:0000313" key="3">
    <source>
        <dbReference type="EMBL" id="KAG5929318.1"/>
    </source>
</evidence>